<dbReference type="AlphaFoldDB" id="A0A0D2HPR5"/>
<dbReference type="EMBL" id="KN848062">
    <property type="protein sequence ID" value="KIY03831.1"/>
    <property type="molecule type" value="Genomic_DNA"/>
</dbReference>
<proteinExistence type="predicted"/>
<keyword evidence="1" id="KW-1133">Transmembrane helix</keyword>
<evidence type="ECO:0000256" key="1">
    <source>
        <dbReference type="SAM" id="Phobius"/>
    </source>
</evidence>
<evidence type="ECO:0000313" key="3">
    <source>
        <dbReference type="Proteomes" id="UP000053411"/>
    </source>
</evidence>
<accession>A0A0D2HPR5</accession>
<gene>
    <name evidence="2" type="ORF">Z520_00522</name>
</gene>
<keyword evidence="1" id="KW-0472">Membrane</keyword>
<dbReference type="Proteomes" id="UP000053411">
    <property type="component" value="Unassembled WGS sequence"/>
</dbReference>
<reference evidence="2 3" key="1">
    <citation type="submission" date="2015-01" db="EMBL/GenBank/DDBJ databases">
        <title>The Genome Sequence of Fonsecaea multimorphosa CBS 102226.</title>
        <authorList>
            <consortium name="The Broad Institute Genomics Platform"/>
            <person name="Cuomo C."/>
            <person name="de Hoog S."/>
            <person name="Gorbushina A."/>
            <person name="Stielow B."/>
            <person name="Teixiera M."/>
            <person name="Abouelleil A."/>
            <person name="Chapman S.B."/>
            <person name="Priest M."/>
            <person name="Young S.K."/>
            <person name="Wortman J."/>
            <person name="Nusbaum C."/>
            <person name="Birren B."/>
        </authorList>
    </citation>
    <scope>NUCLEOTIDE SEQUENCE [LARGE SCALE GENOMIC DNA]</scope>
    <source>
        <strain evidence="2 3">CBS 102226</strain>
    </source>
</reference>
<protein>
    <submittedName>
        <fullName evidence="2">Uncharacterized protein</fullName>
    </submittedName>
</protein>
<name>A0A0D2HPR5_9EURO</name>
<feature type="transmembrane region" description="Helical" evidence="1">
    <location>
        <begin position="82"/>
        <end position="105"/>
    </location>
</feature>
<keyword evidence="1" id="KW-0812">Transmembrane</keyword>
<dbReference type="VEuPathDB" id="FungiDB:Z520_00522"/>
<dbReference type="GeneID" id="27706268"/>
<sequence length="144" mass="15907">MAMYARWRDLSQSAAAMAKVPNLVWTDIAASMLVGTRSWNSGNQLPANLQKRDDDGTNSTGGDQAIVPVTVYQRQIRYHWRFAIPAFLALARFLVMVSAALVSVVSGKGLSARVRHNLFHLLSVRLLGEMQYSGECDKLAPTNE</sequence>
<keyword evidence="3" id="KW-1185">Reference proteome</keyword>
<evidence type="ECO:0000313" key="2">
    <source>
        <dbReference type="EMBL" id="KIY03831.1"/>
    </source>
</evidence>
<dbReference type="OrthoDB" id="3034003at2759"/>
<organism evidence="2 3">
    <name type="scientific">Fonsecaea multimorphosa CBS 102226</name>
    <dbReference type="NCBI Taxonomy" id="1442371"/>
    <lineage>
        <taxon>Eukaryota</taxon>
        <taxon>Fungi</taxon>
        <taxon>Dikarya</taxon>
        <taxon>Ascomycota</taxon>
        <taxon>Pezizomycotina</taxon>
        <taxon>Eurotiomycetes</taxon>
        <taxon>Chaetothyriomycetidae</taxon>
        <taxon>Chaetothyriales</taxon>
        <taxon>Herpotrichiellaceae</taxon>
        <taxon>Fonsecaea</taxon>
    </lineage>
</organism>
<dbReference type="RefSeq" id="XP_016637953.1">
    <property type="nucleotide sequence ID" value="XM_016771043.1"/>
</dbReference>
<dbReference type="STRING" id="1442371.A0A0D2HPR5"/>